<evidence type="ECO:0000313" key="2">
    <source>
        <dbReference type="Proteomes" id="UP000184130"/>
    </source>
</evidence>
<reference evidence="1 2" key="1">
    <citation type="submission" date="2016-11" db="EMBL/GenBank/DDBJ databases">
        <authorList>
            <person name="Jaros S."/>
            <person name="Januszkiewicz K."/>
            <person name="Wedrychowicz H."/>
        </authorList>
    </citation>
    <scope>NUCLEOTIDE SEQUENCE [LARGE SCALE GENOMIC DNA]</scope>
    <source>
        <strain evidence="1 2">KHT3</strain>
    </source>
</reference>
<organism evidence="1 2">
    <name type="scientific">Xylanibacter ruminicola</name>
    <name type="common">Prevotella ruminicola</name>
    <dbReference type="NCBI Taxonomy" id="839"/>
    <lineage>
        <taxon>Bacteria</taxon>
        <taxon>Pseudomonadati</taxon>
        <taxon>Bacteroidota</taxon>
        <taxon>Bacteroidia</taxon>
        <taxon>Bacteroidales</taxon>
        <taxon>Prevotellaceae</taxon>
        <taxon>Xylanibacter</taxon>
    </lineage>
</organism>
<gene>
    <name evidence="1" type="ORF">SAMN05216463_10779</name>
</gene>
<accession>A0A1M6TY34</accession>
<evidence type="ECO:0000313" key="1">
    <source>
        <dbReference type="EMBL" id="SHK61810.1"/>
    </source>
</evidence>
<dbReference type="Proteomes" id="UP000184130">
    <property type="component" value="Unassembled WGS sequence"/>
</dbReference>
<dbReference type="EMBL" id="FRBD01000007">
    <property type="protein sequence ID" value="SHK61810.1"/>
    <property type="molecule type" value="Genomic_DNA"/>
</dbReference>
<protein>
    <submittedName>
        <fullName evidence="1">Uncharacterized protein</fullName>
    </submittedName>
</protein>
<name>A0A1M6TY34_XYLRU</name>
<sequence length="87" mass="9171">MHFVFPTDFTNFTDFVPPSAVISSPIPCHLERSRALGFAAWLVQEISSNAVKISPCATLSRDDRGGCGLIVGYVVIIAATAAGVTTS</sequence>
<dbReference type="AlphaFoldDB" id="A0A1M6TY34"/>
<proteinExistence type="predicted"/>